<dbReference type="InterPro" id="IPR036638">
    <property type="entry name" value="HLH_DNA-bd_sf"/>
</dbReference>
<keyword evidence="4" id="KW-1185">Reference proteome</keyword>
<dbReference type="SMART" id="SM00353">
    <property type="entry name" value="HLH"/>
    <property type="match status" value="1"/>
</dbReference>
<accession>A0AAV9NCK1</accession>
<sequence length="545" mass="58632">MPRPKAPPTPSSSTDLKALERNLGPTDMGSSFALPPPALRSEAQSTYPFKTTSNRGSANTRTPPVSPKDKPLPSNPRQKRTSSGMVKPTFTDSVSTGQNATSSAYALPPPPSRARKIIQMKPKGTSSNNHPSPDSDASYQPPASNSTSAAPSKGSTGHAPSATNSKRKQPSATSAAGRKIARKTAHSIIERRRRSKMNEEFGVLKDMIPACEGVEMHKLAILQAGIEYLRYLEGCVAQLKAENQNQNQNRPDPGTQEPDIHQEVFEHIRKSTVRDEEEHDESDEDDEDDEMGDDERLLERHSKAHINYSNQQRIPAVHDEWSFRDSRKGSLASQTSSAYPSPFLHGQPQPRTNEPRRKQGSSHQRPLPPVSTGSFSASPAQISTHAQSSSTTNTPTLLSPAFNSIHFSPDLTRTQTSGSIGSVVNSGTLPSTSSPWISLNQSSTSKPSPQMAPLPSPTASMHLPLPPLTNTLQLPPPFATGRENSRSPAMSDGSGTAEATATAALMMLNNDWRAGAGLPVSSRDHLMGGSRDKGKGMSVRDLLSS</sequence>
<protein>
    <recommendedName>
        <fullName evidence="2">BHLH domain-containing protein</fullName>
    </recommendedName>
</protein>
<feature type="compositionally biased region" description="Basic residues" evidence="1">
    <location>
        <begin position="179"/>
        <end position="195"/>
    </location>
</feature>
<gene>
    <name evidence="3" type="ORF">LTR84_001424</name>
</gene>
<feature type="region of interest" description="Disordered" evidence="1">
    <location>
        <begin position="269"/>
        <end position="294"/>
    </location>
</feature>
<dbReference type="Pfam" id="PF00010">
    <property type="entry name" value="HLH"/>
    <property type="match status" value="1"/>
</dbReference>
<reference evidence="3 4" key="1">
    <citation type="submission" date="2023-08" db="EMBL/GenBank/DDBJ databases">
        <title>Black Yeasts Isolated from many extreme environments.</title>
        <authorList>
            <person name="Coleine C."/>
            <person name="Stajich J.E."/>
            <person name="Selbmann L."/>
        </authorList>
    </citation>
    <scope>NUCLEOTIDE SEQUENCE [LARGE SCALE GENOMIC DNA]</scope>
    <source>
        <strain evidence="3 4">CCFEE 5792</strain>
    </source>
</reference>
<name>A0AAV9NCK1_9EURO</name>
<feature type="compositionally biased region" description="Basic and acidic residues" evidence="1">
    <location>
        <begin position="522"/>
        <end position="535"/>
    </location>
</feature>
<dbReference type="Proteomes" id="UP001358417">
    <property type="component" value="Unassembled WGS sequence"/>
</dbReference>
<dbReference type="PANTHER" id="PTHR46266">
    <property type="entry name" value="TRANSCRIPTION FACTOR TT8"/>
    <property type="match status" value="1"/>
</dbReference>
<feature type="region of interest" description="Disordered" evidence="1">
    <location>
        <begin position="325"/>
        <end position="397"/>
    </location>
</feature>
<feature type="region of interest" description="Disordered" evidence="1">
    <location>
        <begin position="1"/>
        <end position="196"/>
    </location>
</feature>
<feature type="compositionally biased region" description="Polar residues" evidence="1">
    <location>
        <begin position="409"/>
        <end position="448"/>
    </location>
</feature>
<feature type="compositionally biased region" description="Pro residues" evidence="1">
    <location>
        <begin position="1"/>
        <end position="10"/>
    </location>
</feature>
<feature type="region of interest" description="Disordered" evidence="1">
    <location>
        <begin position="409"/>
        <end position="458"/>
    </location>
</feature>
<dbReference type="PROSITE" id="PS50888">
    <property type="entry name" value="BHLH"/>
    <property type="match status" value="1"/>
</dbReference>
<feature type="compositionally biased region" description="Polar residues" evidence="1">
    <location>
        <begin position="42"/>
        <end position="63"/>
    </location>
</feature>
<dbReference type="Gene3D" id="4.10.280.10">
    <property type="entry name" value="Helix-loop-helix DNA-binding domain"/>
    <property type="match status" value="1"/>
</dbReference>
<feature type="compositionally biased region" description="Low complexity" evidence="1">
    <location>
        <begin position="388"/>
        <end position="397"/>
    </location>
</feature>
<feature type="compositionally biased region" description="Low complexity" evidence="1">
    <location>
        <begin position="141"/>
        <end position="152"/>
    </location>
</feature>
<dbReference type="GO" id="GO:0046983">
    <property type="term" value="F:protein dimerization activity"/>
    <property type="evidence" value="ECO:0007669"/>
    <property type="project" value="InterPro"/>
</dbReference>
<dbReference type="PANTHER" id="PTHR46266:SF4">
    <property type="entry name" value="TRANSCRIPTION FACTOR TT8"/>
    <property type="match status" value="1"/>
</dbReference>
<feature type="compositionally biased region" description="Acidic residues" evidence="1">
    <location>
        <begin position="277"/>
        <end position="293"/>
    </location>
</feature>
<evidence type="ECO:0000313" key="3">
    <source>
        <dbReference type="EMBL" id="KAK5054533.1"/>
    </source>
</evidence>
<dbReference type="InterPro" id="IPR011598">
    <property type="entry name" value="bHLH_dom"/>
</dbReference>
<proteinExistence type="predicted"/>
<feature type="region of interest" description="Disordered" evidence="1">
    <location>
        <begin position="521"/>
        <end position="545"/>
    </location>
</feature>
<dbReference type="GeneID" id="89969644"/>
<dbReference type="RefSeq" id="XP_064707306.1">
    <property type="nucleotide sequence ID" value="XM_064845048.1"/>
</dbReference>
<comment type="caution">
    <text evidence="3">The sequence shown here is derived from an EMBL/GenBank/DDBJ whole genome shotgun (WGS) entry which is preliminary data.</text>
</comment>
<organism evidence="3 4">
    <name type="scientific">Exophiala bonariae</name>
    <dbReference type="NCBI Taxonomy" id="1690606"/>
    <lineage>
        <taxon>Eukaryota</taxon>
        <taxon>Fungi</taxon>
        <taxon>Dikarya</taxon>
        <taxon>Ascomycota</taxon>
        <taxon>Pezizomycotina</taxon>
        <taxon>Eurotiomycetes</taxon>
        <taxon>Chaetothyriomycetidae</taxon>
        <taxon>Chaetothyriales</taxon>
        <taxon>Herpotrichiellaceae</taxon>
        <taxon>Exophiala</taxon>
    </lineage>
</organism>
<feature type="compositionally biased region" description="Polar residues" evidence="1">
    <location>
        <begin position="124"/>
        <end position="138"/>
    </location>
</feature>
<evidence type="ECO:0000313" key="4">
    <source>
        <dbReference type="Proteomes" id="UP001358417"/>
    </source>
</evidence>
<feature type="compositionally biased region" description="Polar residues" evidence="1">
    <location>
        <begin position="371"/>
        <end position="387"/>
    </location>
</feature>
<dbReference type="SUPFAM" id="SSF47459">
    <property type="entry name" value="HLH, helix-loop-helix DNA-binding domain"/>
    <property type="match status" value="1"/>
</dbReference>
<evidence type="ECO:0000256" key="1">
    <source>
        <dbReference type="SAM" id="MobiDB-lite"/>
    </source>
</evidence>
<dbReference type="AlphaFoldDB" id="A0AAV9NCK1"/>
<feature type="domain" description="BHLH" evidence="2">
    <location>
        <begin position="181"/>
        <end position="232"/>
    </location>
</feature>
<feature type="compositionally biased region" description="Polar residues" evidence="1">
    <location>
        <begin position="90"/>
        <end position="104"/>
    </location>
</feature>
<evidence type="ECO:0000259" key="2">
    <source>
        <dbReference type="PROSITE" id="PS50888"/>
    </source>
</evidence>
<dbReference type="EMBL" id="JAVRRD010000010">
    <property type="protein sequence ID" value="KAK5054533.1"/>
    <property type="molecule type" value="Genomic_DNA"/>
</dbReference>